<evidence type="ECO:0000256" key="1">
    <source>
        <dbReference type="SAM" id="MobiDB-lite"/>
    </source>
</evidence>
<evidence type="ECO:0000313" key="2">
    <source>
        <dbReference type="EMBL" id="KAK4149182.1"/>
    </source>
</evidence>
<sequence>MSSSSLIAPHLRHNNNTNNENTNNKNTNNNNTNNKNTNNNNTNNKNTKQEQHHHGHNPTTTKMHPLHLLLPLLASTTTTAAQTILCPSDSNNTTPPKWTTTSYLFTFKPTLNYDFVTRTPQTVVQLCQNGGRMVDHALQITGATAWGIEPVTDLSDDSLGYVASALVVRAPEGFLSELNDQVGNSTSRLYNHEDLIVRQVAQQIDDSLEVVFRSEF</sequence>
<keyword evidence="3" id="KW-1185">Reference proteome</keyword>
<accession>A0AAN6ZSE0</accession>
<dbReference type="EMBL" id="MU857191">
    <property type="protein sequence ID" value="KAK4149182.1"/>
    <property type="molecule type" value="Genomic_DNA"/>
</dbReference>
<feature type="region of interest" description="Disordered" evidence="1">
    <location>
        <begin position="1"/>
        <end position="62"/>
    </location>
</feature>
<gene>
    <name evidence="2" type="ORF">C8A00DRAFT_38228</name>
</gene>
<reference evidence="2" key="2">
    <citation type="submission" date="2023-05" db="EMBL/GenBank/DDBJ databases">
        <authorList>
            <consortium name="Lawrence Berkeley National Laboratory"/>
            <person name="Steindorff A."/>
            <person name="Hensen N."/>
            <person name="Bonometti L."/>
            <person name="Westerberg I."/>
            <person name="Brannstrom I.O."/>
            <person name="Guillou S."/>
            <person name="Cros-Aarteil S."/>
            <person name="Calhoun S."/>
            <person name="Haridas S."/>
            <person name="Kuo A."/>
            <person name="Mondo S."/>
            <person name="Pangilinan J."/>
            <person name="Riley R."/>
            <person name="Labutti K."/>
            <person name="Andreopoulos B."/>
            <person name="Lipzen A."/>
            <person name="Chen C."/>
            <person name="Yanf M."/>
            <person name="Daum C."/>
            <person name="Ng V."/>
            <person name="Clum A."/>
            <person name="Ohm R."/>
            <person name="Martin F."/>
            <person name="Silar P."/>
            <person name="Natvig D."/>
            <person name="Lalanne C."/>
            <person name="Gautier V."/>
            <person name="Ament-Velasquez S.L."/>
            <person name="Kruys A."/>
            <person name="Hutchinson M.I."/>
            <person name="Powell A.J."/>
            <person name="Barry K."/>
            <person name="Miller A.N."/>
            <person name="Grigoriev I.V."/>
            <person name="Debuchy R."/>
            <person name="Gladieux P."/>
            <person name="Thoren M.H."/>
            <person name="Johannesson H."/>
        </authorList>
    </citation>
    <scope>NUCLEOTIDE SEQUENCE</scope>
    <source>
        <strain evidence="2">CBS 538.74</strain>
    </source>
</reference>
<dbReference type="Proteomes" id="UP001302745">
    <property type="component" value="Unassembled WGS sequence"/>
</dbReference>
<comment type="caution">
    <text evidence="2">The sequence shown here is derived from an EMBL/GenBank/DDBJ whole genome shotgun (WGS) entry which is preliminary data.</text>
</comment>
<evidence type="ECO:0000313" key="3">
    <source>
        <dbReference type="Proteomes" id="UP001302745"/>
    </source>
</evidence>
<proteinExistence type="predicted"/>
<protein>
    <submittedName>
        <fullName evidence="2">Uncharacterized protein</fullName>
    </submittedName>
</protein>
<feature type="compositionally biased region" description="Low complexity" evidence="1">
    <location>
        <begin position="14"/>
        <end position="46"/>
    </location>
</feature>
<dbReference type="AlphaFoldDB" id="A0AAN6ZSE0"/>
<reference evidence="2" key="1">
    <citation type="journal article" date="2023" name="Mol. Phylogenet. Evol.">
        <title>Genome-scale phylogeny and comparative genomics of the fungal order Sordariales.</title>
        <authorList>
            <person name="Hensen N."/>
            <person name="Bonometti L."/>
            <person name="Westerberg I."/>
            <person name="Brannstrom I.O."/>
            <person name="Guillou S."/>
            <person name="Cros-Aarteil S."/>
            <person name="Calhoun S."/>
            <person name="Haridas S."/>
            <person name="Kuo A."/>
            <person name="Mondo S."/>
            <person name="Pangilinan J."/>
            <person name="Riley R."/>
            <person name="LaButti K."/>
            <person name="Andreopoulos B."/>
            <person name="Lipzen A."/>
            <person name="Chen C."/>
            <person name="Yan M."/>
            <person name="Daum C."/>
            <person name="Ng V."/>
            <person name="Clum A."/>
            <person name="Steindorff A."/>
            <person name="Ohm R.A."/>
            <person name="Martin F."/>
            <person name="Silar P."/>
            <person name="Natvig D.O."/>
            <person name="Lalanne C."/>
            <person name="Gautier V."/>
            <person name="Ament-Velasquez S.L."/>
            <person name="Kruys A."/>
            <person name="Hutchinson M.I."/>
            <person name="Powell A.J."/>
            <person name="Barry K."/>
            <person name="Miller A.N."/>
            <person name="Grigoriev I.V."/>
            <person name="Debuchy R."/>
            <person name="Gladieux P."/>
            <person name="Hiltunen Thoren M."/>
            <person name="Johannesson H."/>
        </authorList>
    </citation>
    <scope>NUCLEOTIDE SEQUENCE</scope>
    <source>
        <strain evidence="2">CBS 538.74</strain>
    </source>
</reference>
<name>A0AAN6ZSE0_9PEZI</name>
<organism evidence="2 3">
    <name type="scientific">Chaetomidium leptoderma</name>
    <dbReference type="NCBI Taxonomy" id="669021"/>
    <lineage>
        <taxon>Eukaryota</taxon>
        <taxon>Fungi</taxon>
        <taxon>Dikarya</taxon>
        <taxon>Ascomycota</taxon>
        <taxon>Pezizomycotina</taxon>
        <taxon>Sordariomycetes</taxon>
        <taxon>Sordariomycetidae</taxon>
        <taxon>Sordariales</taxon>
        <taxon>Chaetomiaceae</taxon>
        <taxon>Chaetomidium</taxon>
    </lineage>
</organism>